<sequence length="906" mass="100713">MIIMEQNHIVLSALSVGVGVGIGLASGKTVSKWRGDAASASKGINSETMEQELLKQVIDGRESGVTFDQFPYYLSCSGLVSNFALSDIFPDCNIDSEQTRVLLTSAAYVHLKHAEASKYTRNLSPASRTILLSGPAEPYQQMLAKALAHFFEAKLLLLDATDFSLKASSCSCFPLQSDVPPLFFLFLSLFFLCTNIRNLGFLQIQSKYVANKESLFKRSTSETTLERLSGFFGSFSILPQKEEPNGTLRRQSSGVDIPSRGLDSSHNPPKIRRNSSAAANLSNDITQSTPANTVDFDLSVYAFPTMDSPSRHMSSWSFDEKILVQSLYKVLVCVSKTSPIVLYLRDVEKISFRSTRIYNLFQKMFDKLSGSVLILGSRVVNLSNDSRELDERLTALFPYNIEIKPPEDETHLVSFKNRLEEDMKMIQVRDNRNHIMEVISANDLDCDGLDSVCVADTMALSNYMEEIVVSAISYHLMNSKYPEYRNGKLVESKSTGKDSLKLEAKAETSKEKGKNATVTMKPGTKAEGVNAENKSEVEKKASGVKADGEDSLPASKARGVPPDNEFEKRIRPEVIPPNEINVTFTDIGALEETKESLQELVMLPLRRPDLFKGGLLKPCRGILLFGPPGTGKTVLAKAIAKEAGASFINVSMSTITSKWFGEDEKNVRALFTLAAKVSPTIIFVDEVDSMLGQRSRAGEHEAMRKIKNEFMTHWDGLLTHQGQRILVLAATNRPFDLDEAMIRRFERRIMVGLPSSEHRESILKTLLGKEKVEGIDFKKLATMTEGYSGSDLKNLCTTAAYRPVRELIQQERLKDLVKNQRAEAAQKSGEATDTKGEEKEERVINLRPLTMEDFELAKSQVAASFAAEGASMNELKQWNELYGEGGEQRNFEQSQEVNDGEKTHND</sequence>
<dbReference type="SMART" id="SM00382">
    <property type="entry name" value="AAA"/>
    <property type="match status" value="1"/>
</dbReference>
<evidence type="ECO:0000259" key="6">
    <source>
        <dbReference type="SMART" id="SM00382"/>
    </source>
</evidence>
<dbReference type="EMBL" id="JAAWWB010000005">
    <property type="protein sequence ID" value="KAG6782835.1"/>
    <property type="molecule type" value="Genomic_DNA"/>
</dbReference>
<dbReference type="GO" id="GO:0005741">
    <property type="term" value="C:mitochondrial outer membrane"/>
    <property type="evidence" value="ECO:0007669"/>
    <property type="project" value="UniProtKB-SubCell"/>
</dbReference>
<dbReference type="AlphaFoldDB" id="A0A8X8A9A7"/>
<dbReference type="Pfam" id="PF00004">
    <property type="entry name" value="AAA"/>
    <property type="match status" value="1"/>
</dbReference>
<name>A0A8X8A9A7_POPTO</name>
<accession>A0A8X8A9A7</accession>
<dbReference type="InterPro" id="IPR003959">
    <property type="entry name" value="ATPase_AAA_core"/>
</dbReference>
<dbReference type="Pfam" id="PF17862">
    <property type="entry name" value="AAA_lid_3"/>
    <property type="match status" value="1"/>
</dbReference>
<evidence type="ECO:0000313" key="7">
    <source>
        <dbReference type="EMBL" id="KAG6782835.1"/>
    </source>
</evidence>
<dbReference type="Pfam" id="PF24933">
    <property type="entry name" value="DUF7751"/>
    <property type="match status" value="1"/>
</dbReference>
<evidence type="ECO:0000256" key="2">
    <source>
        <dbReference type="ARBA" id="ARBA00022741"/>
    </source>
</evidence>
<keyword evidence="4" id="KW-0067">ATP-binding</keyword>
<feature type="compositionally biased region" description="Basic and acidic residues" evidence="5">
    <location>
        <begin position="505"/>
        <end position="514"/>
    </location>
</feature>
<dbReference type="InterPro" id="IPR041569">
    <property type="entry name" value="AAA_lid_3"/>
</dbReference>
<keyword evidence="3" id="KW-1000">Mitochondrion outer membrane</keyword>
<feature type="region of interest" description="Disordered" evidence="5">
    <location>
        <begin position="505"/>
        <end position="564"/>
    </location>
</feature>
<dbReference type="PANTHER" id="PTHR45644">
    <property type="entry name" value="AAA ATPASE, PUTATIVE (AFU_ORTHOLOGUE AFUA_2G12920)-RELATED-RELATED"/>
    <property type="match status" value="1"/>
</dbReference>
<feature type="compositionally biased region" description="Basic and acidic residues" evidence="5">
    <location>
        <begin position="830"/>
        <end position="843"/>
    </location>
</feature>
<dbReference type="InterPro" id="IPR051701">
    <property type="entry name" value="Mito_OM_Translocase_MSP1"/>
</dbReference>
<keyword evidence="8" id="KW-1185">Reference proteome</keyword>
<dbReference type="GO" id="GO:0005524">
    <property type="term" value="F:ATP binding"/>
    <property type="evidence" value="ECO:0007669"/>
    <property type="project" value="UniProtKB-KW"/>
</dbReference>
<evidence type="ECO:0000256" key="4">
    <source>
        <dbReference type="ARBA" id="ARBA00022840"/>
    </source>
</evidence>
<evidence type="ECO:0000256" key="1">
    <source>
        <dbReference type="ARBA" id="ARBA00004572"/>
    </source>
</evidence>
<comment type="caution">
    <text evidence="7">The sequence shown here is derived from an EMBL/GenBank/DDBJ whole genome shotgun (WGS) entry which is preliminary data.</text>
</comment>
<gene>
    <name evidence="7" type="ORF">POTOM_012256</name>
</gene>
<dbReference type="FunFam" id="3.40.50.300:FF:000416">
    <property type="entry name" value="p-loop nucleoside triphosphate hydrolase superfamily protein"/>
    <property type="match status" value="1"/>
</dbReference>
<dbReference type="InterPro" id="IPR056653">
    <property type="entry name" value="DUF7751"/>
</dbReference>
<dbReference type="InterPro" id="IPR003593">
    <property type="entry name" value="AAA+_ATPase"/>
</dbReference>
<keyword evidence="2" id="KW-0547">Nucleotide-binding</keyword>
<reference evidence="7" key="1">
    <citation type="journal article" date="2020" name="bioRxiv">
        <title>Hybrid origin of Populus tomentosa Carr. identified through genome sequencing and phylogenomic analysis.</title>
        <authorList>
            <person name="An X."/>
            <person name="Gao K."/>
            <person name="Chen Z."/>
            <person name="Li J."/>
            <person name="Yang X."/>
            <person name="Yang X."/>
            <person name="Zhou J."/>
            <person name="Guo T."/>
            <person name="Zhao T."/>
            <person name="Huang S."/>
            <person name="Miao D."/>
            <person name="Khan W.U."/>
            <person name="Rao P."/>
            <person name="Ye M."/>
            <person name="Lei B."/>
            <person name="Liao W."/>
            <person name="Wang J."/>
            <person name="Ji L."/>
            <person name="Li Y."/>
            <person name="Guo B."/>
            <person name="Mustafa N.S."/>
            <person name="Li S."/>
            <person name="Yun Q."/>
            <person name="Keller S.R."/>
            <person name="Mao J."/>
            <person name="Zhang R."/>
            <person name="Strauss S.H."/>
        </authorList>
    </citation>
    <scope>NUCLEOTIDE SEQUENCE</scope>
    <source>
        <strain evidence="7">GM15</strain>
        <tissue evidence="7">Leaf</tissue>
    </source>
</reference>
<feature type="domain" description="AAA+ ATPase" evidence="6">
    <location>
        <begin position="618"/>
        <end position="755"/>
    </location>
</feature>
<dbReference type="GO" id="GO:0016887">
    <property type="term" value="F:ATP hydrolysis activity"/>
    <property type="evidence" value="ECO:0007669"/>
    <property type="project" value="InterPro"/>
</dbReference>
<protein>
    <recommendedName>
        <fullName evidence="6">AAA+ ATPase domain-containing protein</fullName>
    </recommendedName>
</protein>
<evidence type="ECO:0000256" key="3">
    <source>
        <dbReference type="ARBA" id="ARBA00022787"/>
    </source>
</evidence>
<dbReference type="Proteomes" id="UP000886885">
    <property type="component" value="Chromosome 3A"/>
</dbReference>
<proteinExistence type="predicted"/>
<dbReference type="OrthoDB" id="1883434at2759"/>
<evidence type="ECO:0000313" key="8">
    <source>
        <dbReference type="Proteomes" id="UP000886885"/>
    </source>
</evidence>
<feature type="region of interest" description="Disordered" evidence="5">
    <location>
        <begin position="879"/>
        <end position="906"/>
    </location>
</feature>
<organism evidence="7 8">
    <name type="scientific">Populus tomentosa</name>
    <name type="common">Chinese white poplar</name>
    <dbReference type="NCBI Taxonomy" id="118781"/>
    <lineage>
        <taxon>Eukaryota</taxon>
        <taxon>Viridiplantae</taxon>
        <taxon>Streptophyta</taxon>
        <taxon>Embryophyta</taxon>
        <taxon>Tracheophyta</taxon>
        <taxon>Spermatophyta</taxon>
        <taxon>Magnoliopsida</taxon>
        <taxon>eudicotyledons</taxon>
        <taxon>Gunneridae</taxon>
        <taxon>Pentapetalae</taxon>
        <taxon>rosids</taxon>
        <taxon>fabids</taxon>
        <taxon>Malpighiales</taxon>
        <taxon>Salicaceae</taxon>
        <taxon>Saliceae</taxon>
        <taxon>Populus</taxon>
    </lineage>
</organism>
<evidence type="ECO:0000256" key="5">
    <source>
        <dbReference type="SAM" id="MobiDB-lite"/>
    </source>
</evidence>
<comment type="subcellular location">
    <subcellularLocation>
        <location evidence="1">Mitochondrion outer membrane</location>
        <topology evidence="1">Single-pass membrane protein</topology>
    </subcellularLocation>
</comment>
<keyword evidence="3" id="KW-0472">Membrane</keyword>
<dbReference type="PANTHER" id="PTHR45644:SF76">
    <property type="entry name" value="AAA+ ATPASE DOMAIN-CONTAINING PROTEIN"/>
    <property type="match status" value="1"/>
</dbReference>
<feature type="region of interest" description="Disordered" evidence="5">
    <location>
        <begin position="242"/>
        <end position="279"/>
    </location>
</feature>
<feature type="region of interest" description="Disordered" evidence="5">
    <location>
        <begin position="819"/>
        <end position="843"/>
    </location>
</feature>
<keyword evidence="3" id="KW-0496">Mitochondrion</keyword>